<feature type="compositionally biased region" description="Low complexity" evidence="1">
    <location>
        <begin position="169"/>
        <end position="180"/>
    </location>
</feature>
<sequence>MESHNGCNKNEVFINEEEFDSTPTNINHISDKNKQPDCSKDPIDIIQHSQKAISTVAAPLVNGTPDLDDDMVCGPEAIQMELLLRVADLQTRLSTMELYANEHRFIPDADLVTMQLDYGTLKNYYDLAKVRWGKDPQFDVNKVLIGEINHMGSQLDKLGSYVLNSGETISSPSSTKSSSPAPLPTPQPTSMSISDLPVNWKDLNIFKNSSHIPSGENKPVKNTTDSGVLSSPSSLPSRSDHGRLSSVSPLHSPIVEGLFNYLFTLFHITLLGLHIY</sequence>
<dbReference type="AlphaFoldDB" id="A0A3P7ZC40"/>
<dbReference type="EMBL" id="UZAL01003617">
    <property type="protein sequence ID" value="VDO87849.1"/>
    <property type="molecule type" value="Genomic_DNA"/>
</dbReference>
<reference evidence="2 3" key="1">
    <citation type="submission" date="2018-11" db="EMBL/GenBank/DDBJ databases">
        <authorList>
            <consortium name="Pathogen Informatics"/>
        </authorList>
    </citation>
    <scope>NUCLEOTIDE SEQUENCE [LARGE SCALE GENOMIC DNA]</scope>
    <source>
        <strain>Denwood</strain>
        <strain evidence="3">Zambia</strain>
    </source>
</reference>
<evidence type="ECO:0000256" key="1">
    <source>
        <dbReference type="SAM" id="MobiDB-lite"/>
    </source>
</evidence>
<protein>
    <submittedName>
        <fullName evidence="2">Uncharacterized protein</fullName>
    </submittedName>
</protein>
<feature type="region of interest" description="Disordered" evidence="1">
    <location>
        <begin position="210"/>
        <end position="245"/>
    </location>
</feature>
<feature type="region of interest" description="Disordered" evidence="1">
    <location>
        <begin position="169"/>
        <end position="194"/>
    </location>
</feature>
<feature type="region of interest" description="Disordered" evidence="1">
    <location>
        <begin position="1"/>
        <end position="37"/>
    </location>
</feature>
<keyword evidence="3" id="KW-1185">Reference proteome</keyword>
<proteinExistence type="predicted"/>
<organism evidence="2 3">
    <name type="scientific">Schistosoma mattheei</name>
    <dbReference type="NCBI Taxonomy" id="31246"/>
    <lineage>
        <taxon>Eukaryota</taxon>
        <taxon>Metazoa</taxon>
        <taxon>Spiralia</taxon>
        <taxon>Lophotrochozoa</taxon>
        <taxon>Platyhelminthes</taxon>
        <taxon>Trematoda</taxon>
        <taxon>Digenea</taxon>
        <taxon>Strigeidida</taxon>
        <taxon>Schistosomatoidea</taxon>
        <taxon>Schistosomatidae</taxon>
        <taxon>Schistosoma</taxon>
    </lineage>
</organism>
<name>A0A3P7ZC40_9TREM</name>
<evidence type="ECO:0000313" key="3">
    <source>
        <dbReference type="Proteomes" id="UP000269396"/>
    </source>
</evidence>
<gene>
    <name evidence="2" type="ORF">SMTD_LOCUS2540</name>
</gene>
<accession>A0A3P7ZC40</accession>
<evidence type="ECO:0000313" key="2">
    <source>
        <dbReference type="EMBL" id="VDO87849.1"/>
    </source>
</evidence>
<dbReference type="Proteomes" id="UP000269396">
    <property type="component" value="Unassembled WGS sequence"/>
</dbReference>